<organism evidence="2 3">
    <name type="scientific">Streptomyces viridochromogenes</name>
    <dbReference type="NCBI Taxonomy" id="1938"/>
    <lineage>
        <taxon>Bacteria</taxon>
        <taxon>Bacillati</taxon>
        <taxon>Actinomycetota</taxon>
        <taxon>Actinomycetes</taxon>
        <taxon>Kitasatosporales</taxon>
        <taxon>Streptomycetaceae</taxon>
        <taxon>Streptomyces</taxon>
    </lineage>
</organism>
<sequence>MGPAPVRALQGEPLPPLKALLDKAPGEPVPLRDIPDDSFTVLTAADPWPALNALAQGLGVRAVPVADLGDDGTLAAWLRAGRADAVVLRPDRVVMDVVPAGGHAFTDTATWASLLHTTRSPHPCPPTVEKSLLRRATR</sequence>
<name>A0A0J7YXA1_STRVR</name>
<dbReference type="Proteomes" id="UP000037432">
    <property type="component" value="Unassembled WGS sequence"/>
</dbReference>
<protein>
    <submittedName>
        <fullName evidence="2">Uncharacterized protein</fullName>
    </submittedName>
</protein>
<dbReference type="AlphaFoldDB" id="A0A0J7YXA1"/>
<reference evidence="2 3" key="1">
    <citation type="submission" date="2015-06" db="EMBL/GenBank/DDBJ databases">
        <authorList>
            <person name="Ju K.-S."/>
            <person name="Doroghazi J.R."/>
            <person name="Metcalf W.W."/>
        </authorList>
    </citation>
    <scope>NUCLEOTIDE SEQUENCE [LARGE SCALE GENOMIC DNA]</scope>
    <source>
        <strain evidence="2 3">NRRL 3414</strain>
    </source>
</reference>
<proteinExistence type="predicted"/>
<evidence type="ECO:0000256" key="1">
    <source>
        <dbReference type="SAM" id="MobiDB-lite"/>
    </source>
</evidence>
<evidence type="ECO:0000313" key="3">
    <source>
        <dbReference type="Proteomes" id="UP000037432"/>
    </source>
</evidence>
<gene>
    <name evidence="2" type="ORF">ACM01_39675</name>
</gene>
<accession>A0A0J7YXA1</accession>
<dbReference type="EMBL" id="LFNT01000080">
    <property type="protein sequence ID" value="KMS68281.1"/>
    <property type="molecule type" value="Genomic_DNA"/>
</dbReference>
<feature type="region of interest" description="Disordered" evidence="1">
    <location>
        <begin position="119"/>
        <end position="138"/>
    </location>
</feature>
<comment type="caution">
    <text evidence="2">The sequence shown here is derived from an EMBL/GenBank/DDBJ whole genome shotgun (WGS) entry which is preliminary data.</text>
</comment>
<dbReference type="PATRIC" id="fig|1938.3.peg.9108"/>
<evidence type="ECO:0000313" key="2">
    <source>
        <dbReference type="EMBL" id="KMS68281.1"/>
    </source>
</evidence>